<evidence type="ECO:0000259" key="4">
    <source>
        <dbReference type="PROSITE" id="PS50948"/>
    </source>
</evidence>
<dbReference type="PhylomeDB" id="A0A068U9C3"/>
<proteinExistence type="predicted"/>
<protein>
    <recommendedName>
        <fullName evidence="7">Bulb-type lectin domain-containing protein</fullName>
    </recommendedName>
</protein>
<dbReference type="Pfam" id="PF01453">
    <property type="entry name" value="B_lectin"/>
    <property type="match status" value="1"/>
</dbReference>
<sequence>MGENETLVSAGGNDVNKKALWVANRDNPMLSDPSATLQIRDDGNLILLDRRQSPIIVNSGMIARSDNTSATLLDSGNLVLRRGDQVVWQSFDYPTDTFLLGMKIGEFDLTAEVPRNQLLVSWVNPENPLRGAFTLGVQSVDHKAATKLGVWRGYNDHMDISSWDGNNFVFIFKNLTNSFNFVYVSNENESYFTFTTIGKYDMSWLVISSIGHIDEYTMFNGSISLVSHSLCDKSIIGNSNVCMDSETSRCTDGDAFMPMNGTFPASMTADLLVVSVECEFLCKRNCSCIGFATFQDDLAWCQLYYGSKNDILNLMLKERNDTVYVRGFATYPTCTFDTNLCRKIVDQDQHLI</sequence>
<dbReference type="InterPro" id="IPR003609">
    <property type="entry name" value="Pan_app"/>
</dbReference>
<dbReference type="Gramene" id="CDP04784">
    <property type="protein sequence ID" value="CDP04784"/>
    <property type="gene ID" value="GSCOC_T00019495001"/>
</dbReference>
<keyword evidence="1" id="KW-0732">Signal</keyword>
<dbReference type="PROSITE" id="PS50948">
    <property type="entry name" value="PAN"/>
    <property type="match status" value="1"/>
</dbReference>
<evidence type="ECO:0000313" key="5">
    <source>
        <dbReference type="EMBL" id="CDP04784.1"/>
    </source>
</evidence>
<dbReference type="InterPro" id="IPR001480">
    <property type="entry name" value="Bulb-type_lectin_dom"/>
</dbReference>
<evidence type="ECO:0000259" key="3">
    <source>
        <dbReference type="PROSITE" id="PS50927"/>
    </source>
</evidence>
<name>A0A068U9C3_COFCA</name>
<dbReference type="OMA" id="DCHAKCW"/>
<feature type="domain" description="Apple" evidence="4">
    <location>
        <begin position="250"/>
        <end position="329"/>
    </location>
</feature>
<organism evidence="5 6">
    <name type="scientific">Coffea canephora</name>
    <name type="common">Robusta coffee</name>
    <dbReference type="NCBI Taxonomy" id="49390"/>
    <lineage>
        <taxon>Eukaryota</taxon>
        <taxon>Viridiplantae</taxon>
        <taxon>Streptophyta</taxon>
        <taxon>Embryophyta</taxon>
        <taxon>Tracheophyta</taxon>
        <taxon>Spermatophyta</taxon>
        <taxon>Magnoliopsida</taxon>
        <taxon>eudicotyledons</taxon>
        <taxon>Gunneridae</taxon>
        <taxon>Pentapetalae</taxon>
        <taxon>asterids</taxon>
        <taxon>lamiids</taxon>
        <taxon>Gentianales</taxon>
        <taxon>Rubiaceae</taxon>
        <taxon>Ixoroideae</taxon>
        <taxon>Gardenieae complex</taxon>
        <taxon>Bertiereae - Coffeeae clade</taxon>
        <taxon>Coffeeae</taxon>
        <taxon>Coffea</taxon>
    </lineage>
</organism>
<reference evidence="6" key="1">
    <citation type="journal article" date="2014" name="Science">
        <title>The coffee genome provides insight into the convergent evolution of caffeine biosynthesis.</title>
        <authorList>
            <person name="Denoeud F."/>
            <person name="Carretero-Paulet L."/>
            <person name="Dereeper A."/>
            <person name="Droc G."/>
            <person name="Guyot R."/>
            <person name="Pietrella M."/>
            <person name="Zheng C."/>
            <person name="Alberti A."/>
            <person name="Anthony F."/>
            <person name="Aprea G."/>
            <person name="Aury J.M."/>
            <person name="Bento P."/>
            <person name="Bernard M."/>
            <person name="Bocs S."/>
            <person name="Campa C."/>
            <person name="Cenci A."/>
            <person name="Combes M.C."/>
            <person name="Crouzillat D."/>
            <person name="Da Silva C."/>
            <person name="Daddiego L."/>
            <person name="De Bellis F."/>
            <person name="Dussert S."/>
            <person name="Garsmeur O."/>
            <person name="Gayraud T."/>
            <person name="Guignon V."/>
            <person name="Jahn K."/>
            <person name="Jamilloux V."/>
            <person name="Joet T."/>
            <person name="Labadie K."/>
            <person name="Lan T."/>
            <person name="Leclercq J."/>
            <person name="Lepelley M."/>
            <person name="Leroy T."/>
            <person name="Li L.T."/>
            <person name="Librado P."/>
            <person name="Lopez L."/>
            <person name="Munoz A."/>
            <person name="Noel B."/>
            <person name="Pallavicini A."/>
            <person name="Perrotta G."/>
            <person name="Poncet V."/>
            <person name="Pot D."/>
            <person name="Priyono X."/>
            <person name="Rigoreau M."/>
            <person name="Rouard M."/>
            <person name="Rozas J."/>
            <person name="Tranchant-Dubreuil C."/>
            <person name="VanBuren R."/>
            <person name="Zhang Q."/>
            <person name="Andrade A.C."/>
            <person name="Argout X."/>
            <person name="Bertrand B."/>
            <person name="de Kochko A."/>
            <person name="Graziosi G."/>
            <person name="Henry R.J."/>
            <person name="Jayarama X."/>
            <person name="Ming R."/>
            <person name="Nagai C."/>
            <person name="Rounsley S."/>
            <person name="Sankoff D."/>
            <person name="Giuliano G."/>
            <person name="Albert V.A."/>
            <person name="Wincker P."/>
            <person name="Lashermes P."/>
        </authorList>
    </citation>
    <scope>NUCLEOTIDE SEQUENCE [LARGE SCALE GENOMIC DNA]</scope>
    <source>
        <strain evidence="6">cv. DH200-94</strain>
    </source>
</reference>
<dbReference type="SUPFAM" id="SSF51110">
    <property type="entry name" value="alpha-D-mannose-specific plant lectins"/>
    <property type="match status" value="1"/>
</dbReference>
<feature type="domain" description="Bulb-type lectin" evidence="3">
    <location>
        <begin position="1"/>
        <end position="93"/>
    </location>
</feature>
<accession>A0A068U9C3</accession>
<dbReference type="EMBL" id="HG739098">
    <property type="protein sequence ID" value="CDP04784.1"/>
    <property type="molecule type" value="Genomic_DNA"/>
</dbReference>
<dbReference type="CDD" id="cd00028">
    <property type="entry name" value="B_lectin"/>
    <property type="match status" value="1"/>
</dbReference>
<dbReference type="AlphaFoldDB" id="A0A068U9C3"/>
<dbReference type="PANTHER" id="PTHR32444">
    <property type="entry name" value="BULB-TYPE LECTIN DOMAIN-CONTAINING PROTEIN"/>
    <property type="match status" value="1"/>
</dbReference>
<dbReference type="PROSITE" id="PS50927">
    <property type="entry name" value="BULB_LECTIN"/>
    <property type="match status" value="1"/>
</dbReference>
<evidence type="ECO:0000256" key="1">
    <source>
        <dbReference type="ARBA" id="ARBA00022729"/>
    </source>
</evidence>
<dbReference type="STRING" id="49390.A0A068U9C3"/>
<evidence type="ECO:0000313" key="6">
    <source>
        <dbReference type="Proteomes" id="UP000295252"/>
    </source>
</evidence>
<keyword evidence="2" id="KW-0325">Glycoprotein</keyword>
<evidence type="ECO:0000256" key="2">
    <source>
        <dbReference type="ARBA" id="ARBA00023180"/>
    </source>
</evidence>
<evidence type="ECO:0008006" key="7">
    <source>
        <dbReference type="Google" id="ProtNLM"/>
    </source>
</evidence>
<keyword evidence="6" id="KW-1185">Reference proteome</keyword>
<dbReference type="SMART" id="SM00108">
    <property type="entry name" value="B_lectin"/>
    <property type="match status" value="1"/>
</dbReference>
<dbReference type="InterPro" id="IPR036426">
    <property type="entry name" value="Bulb-type_lectin_dom_sf"/>
</dbReference>
<gene>
    <name evidence="5" type="ORF">GSCOC_T00019495001</name>
</gene>
<dbReference type="InParanoid" id="A0A068U9C3"/>
<dbReference type="PANTHER" id="PTHR32444:SF246">
    <property type="entry name" value="S-LOCUS-SPECIFIC GLYCOPROTEIN S13-LIKE"/>
    <property type="match status" value="1"/>
</dbReference>
<dbReference type="OrthoDB" id="4062651at2759"/>
<dbReference type="Gene3D" id="2.90.10.10">
    <property type="entry name" value="Bulb-type lectin domain"/>
    <property type="match status" value="1"/>
</dbReference>
<dbReference type="Proteomes" id="UP000295252">
    <property type="component" value="Chromosome III"/>
</dbReference>